<evidence type="ECO:0000256" key="1">
    <source>
        <dbReference type="RuleBase" id="RU361133"/>
    </source>
</evidence>
<dbReference type="EC" id="3.1.4.11" evidence="1"/>
<organism evidence="3 4">
    <name type="scientific">Dictyocaulus viviparus</name>
    <name type="common">Bovine lungworm</name>
    <dbReference type="NCBI Taxonomy" id="29172"/>
    <lineage>
        <taxon>Eukaryota</taxon>
        <taxon>Metazoa</taxon>
        <taxon>Ecdysozoa</taxon>
        <taxon>Nematoda</taxon>
        <taxon>Chromadorea</taxon>
        <taxon>Rhabditida</taxon>
        <taxon>Rhabditina</taxon>
        <taxon>Rhabditomorpha</taxon>
        <taxon>Strongyloidea</taxon>
        <taxon>Metastrongylidae</taxon>
        <taxon>Dictyocaulus</taxon>
    </lineage>
</organism>
<dbReference type="SMART" id="SM00148">
    <property type="entry name" value="PLCXc"/>
    <property type="match status" value="1"/>
</dbReference>
<keyword evidence="4" id="KW-1185">Reference proteome</keyword>
<comment type="catalytic activity">
    <reaction evidence="1">
        <text>a 1,2-diacyl-sn-glycero-3-phospho-(1D-myo-inositol-4,5-bisphosphate) + H2O = 1D-myo-inositol 1,4,5-trisphosphate + a 1,2-diacyl-sn-glycerol + H(+)</text>
        <dbReference type="Rhea" id="RHEA:33179"/>
        <dbReference type="ChEBI" id="CHEBI:15377"/>
        <dbReference type="ChEBI" id="CHEBI:15378"/>
        <dbReference type="ChEBI" id="CHEBI:17815"/>
        <dbReference type="ChEBI" id="CHEBI:58456"/>
        <dbReference type="ChEBI" id="CHEBI:203600"/>
        <dbReference type="EC" id="3.1.4.11"/>
    </reaction>
</comment>
<sequence length="151" mass="16996">MDMKKPFSKYFIASSHRTYLVEDQHGPASADGLANALKQNCRLIELDLWDPNELQGEKEPMVQGGPLSNNKLPLSNALQTISELAFEQTRFPLILHLSAQCSFEWQRVASKLIITHLGTKLYLPSADDINWNDGKTTPTPSDFQLKILIMV</sequence>
<dbReference type="GO" id="GO:0046488">
    <property type="term" value="P:phosphatidylinositol metabolic process"/>
    <property type="evidence" value="ECO:0007669"/>
    <property type="project" value="TreeGrafter"/>
</dbReference>
<dbReference type="PANTHER" id="PTHR10336">
    <property type="entry name" value="PHOSPHOINOSITIDE-SPECIFIC PHOSPHOLIPASE C FAMILY PROTEIN"/>
    <property type="match status" value="1"/>
</dbReference>
<dbReference type="GO" id="GO:0032228">
    <property type="term" value="P:regulation of synaptic transmission, GABAergic"/>
    <property type="evidence" value="ECO:0007669"/>
    <property type="project" value="TreeGrafter"/>
</dbReference>
<dbReference type="SUPFAM" id="SSF51695">
    <property type="entry name" value="PLC-like phosphodiesterases"/>
    <property type="match status" value="1"/>
</dbReference>
<dbReference type="GO" id="GO:0004435">
    <property type="term" value="F:phosphatidylinositol-4,5-bisphosphate phospholipase C activity"/>
    <property type="evidence" value="ECO:0007669"/>
    <property type="project" value="UniProtKB-EC"/>
</dbReference>
<dbReference type="InterPro" id="IPR000909">
    <property type="entry name" value="PLipase_C_PInositol-sp_X_dom"/>
</dbReference>
<evidence type="ECO:0000259" key="2">
    <source>
        <dbReference type="SMART" id="SM00148"/>
    </source>
</evidence>
<keyword evidence="1" id="KW-0443">Lipid metabolism</keyword>
<protein>
    <recommendedName>
        <fullName evidence="1">Phosphoinositide phospholipase C</fullName>
        <ecNumber evidence="1">3.1.4.11</ecNumber>
    </recommendedName>
</protein>
<keyword evidence="1" id="KW-0378">Hydrolase</keyword>
<feature type="domain" description="Phosphatidylinositol-specific phospholipase C X" evidence="2">
    <location>
        <begin position="1"/>
        <end position="151"/>
    </location>
</feature>
<dbReference type="InterPro" id="IPR001192">
    <property type="entry name" value="PI-PLC_fam"/>
</dbReference>
<evidence type="ECO:0000313" key="4">
    <source>
        <dbReference type="Proteomes" id="UP000053766"/>
    </source>
</evidence>
<keyword evidence="1" id="KW-0442">Lipid degradation</keyword>
<dbReference type="Gene3D" id="3.20.20.190">
    <property type="entry name" value="Phosphatidylinositol (PI) phosphodiesterase"/>
    <property type="match status" value="1"/>
</dbReference>
<dbReference type="AlphaFoldDB" id="A0A0D8XX58"/>
<dbReference type="PROSITE" id="PS50007">
    <property type="entry name" value="PIPLC_X_DOMAIN"/>
    <property type="match status" value="1"/>
</dbReference>
<dbReference type="EMBL" id="KN716327">
    <property type="protein sequence ID" value="KJH46941.1"/>
    <property type="molecule type" value="Genomic_DNA"/>
</dbReference>
<dbReference type="Pfam" id="PF00388">
    <property type="entry name" value="PI-PLC-X"/>
    <property type="match status" value="1"/>
</dbReference>
<reference evidence="4" key="2">
    <citation type="journal article" date="2016" name="Sci. Rep.">
        <title>Dictyocaulus viviparus genome, variome and transcriptome elucidate lungworm biology and support future intervention.</title>
        <authorList>
            <person name="McNulty S.N."/>
            <person name="Strube C."/>
            <person name="Rosa B.A."/>
            <person name="Martin J.C."/>
            <person name="Tyagi R."/>
            <person name="Choi Y.J."/>
            <person name="Wang Q."/>
            <person name="Hallsworth Pepin K."/>
            <person name="Zhang X."/>
            <person name="Ozersky P."/>
            <person name="Wilson R.K."/>
            <person name="Sternberg P.W."/>
            <person name="Gasser R.B."/>
            <person name="Mitreva M."/>
        </authorList>
    </citation>
    <scope>NUCLEOTIDE SEQUENCE [LARGE SCALE GENOMIC DNA]</scope>
    <source>
        <strain evidence="4">HannoverDv2000</strain>
    </source>
</reference>
<dbReference type="PRINTS" id="PR00390">
    <property type="entry name" value="PHPHLIPASEC"/>
</dbReference>
<accession>A0A0D8XX58</accession>
<dbReference type="PANTHER" id="PTHR10336:SF196">
    <property type="entry name" value="PHOSPHOINOSITIDE PHOSPHOLIPASE C"/>
    <property type="match status" value="1"/>
</dbReference>
<name>A0A0D8XX58_DICVI</name>
<proteinExistence type="predicted"/>
<dbReference type="GO" id="GO:0051209">
    <property type="term" value="P:release of sequestered calcium ion into cytosol"/>
    <property type="evidence" value="ECO:0007669"/>
    <property type="project" value="TreeGrafter"/>
</dbReference>
<gene>
    <name evidence="3" type="ORF">DICVIV_06963</name>
</gene>
<dbReference type="Proteomes" id="UP000053766">
    <property type="component" value="Unassembled WGS sequence"/>
</dbReference>
<evidence type="ECO:0000313" key="3">
    <source>
        <dbReference type="EMBL" id="KJH46941.1"/>
    </source>
</evidence>
<dbReference type="InterPro" id="IPR017946">
    <property type="entry name" value="PLC-like_Pdiesterase_TIM-brl"/>
</dbReference>
<dbReference type="GO" id="GO:0016042">
    <property type="term" value="P:lipid catabolic process"/>
    <property type="evidence" value="ECO:0007669"/>
    <property type="project" value="UniProtKB-KW"/>
</dbReference>
<dbReference type="STRING" id="29172.A0A0D8XX58"/>
<dbReference type="GO" id="GO:0048015">
    <property type="term" value="P:phosphatidylinositol-mediated signaling"/>
    <property type="evidence" value="ECO:0007669"/>
    <property type="project" value="TreeGrafter"/>
</dbReference>
<dbReference type="GO" id="GO:0007214">
    <property type="term" value="P:gamma-aminobutyric acid signaling pathway"/>
    <property type="evidence" value="ECO:0007669"/>
    <property type="project" value="TreeGrafter"/>
</dbReference>
<dbReference type="OrthoDB" id="269822at2759"/>
<reference evidence="3 4" key="1">
    <citation type="submission" date="2013-11" db="EMBL/GenBank/DDBJ databases">
        <title>Draft genome of the bovine lungworm Dictyocaulus viviparus.</title>
        <authorList>
            <person name="Mitreva M."/>
        </authorList>
    </citation>
    <scope>NUCLEOTIDE SEQUENCE [LARGE SCALE GENOMIC DNA]</scope>
    <source>
        <strain evidence="3 4">HannoverDv2000</strain>
    </source>
</reference>